<evidence type="ECO:0000313" key="7">
    <source>
        <dbReference type="EMBL" id="QTX02589.1"/>
    </source>
</evidence>
<dbReference type="InterPro" id="IPR036390">
    <property type="entry name" value="WH_DNA-bd_sf"/>
</dbReference>
<sequence>MLSNRNRLILKAVVENYLKYEKPIGSELLSKIPYLNFSSATLRYDMNQLEKKGYLEKTHTSSGRIPSLKGYIFYFNNLITRKQETIEIFSLFEQISHKNNLNKEKIIKEILKLVSELTNNVIINIRPNILQTSKIKKIDLIFINSRQIVILTVTDKGNLQYKNIFFEEGKELVLENLEKVVVIFNDFLVDKYLYEVLDIIQSDIFITKISKYIEYKEKFIKFFLDSFYKFLLSNVSIYGLSNFLDSYEHKTDIVIKDFYEALDKKKLINFFCNPPEVICKLANQISLMPYQKFILLSIPYNINENEKGFLAVLNFNIMKYQELIPILEYLSAHISHLYEKK</sequence>
<dbReference type="InterPro" id="IPR036388">
    <property type="entry name" value="WH-like_DNA-bd_sf"/>
</dbReference>
<dbReference type="EMBL" id="CP054393">
    <property type="protein sequence ID" value="QTX02589.1"/>
    <property type="molecule type" value="Genomic_DNA"/>
</dbReference>
<accession>A0A975FIM1</accession>
<name>A0A975FIM1_LOWBP</name>
<dbReference type="HAMAP" id="MF_00081">
    <property type="entry name" value="HrcA"/>
    <property type="match status" value="1"/>
</dbReference>
<dbReference type="InterPro" id="IPR029016">
    <property type="entry name" value="GAF-like_dom_sf"/>
</dbReference>
<dbReference type="NCBIfam" id="TIGR00331">
    <property type="entry name" value="hrcA"/>
    <property type="match status" value="1"/>
</dbReference>
<keyword evidence="3 5" id="KW-0346">Stress response</keyword>
<feature type="domain" description="Heat-inducible transcription repressor HrcA C-terminal" evidence="6">
    <location>
        <begin position="104"/>
        <end position="324"/>
    </location>
</feature>
<dbReference type="Proteomes" id="UP000672038">
    <property type="component" value="Chromosome"/>
</dbReference>
<dbReference type="Gene3D" id="3.30.450.40">
    <property type="match status" value="1"/>
</dbReference>
<evidence type="ECO:0000256" key="4">
    <source>
        <dbReference type="ARBA" id="ARBA00023163"/>
    </source>
</evidence>
<proteinExistence type="inferred from homology"/>
<keyword evidence="2 5" id="KW-0805">Transcription regulation</keyword>
<protein>
    <recommendedName>
        <fullName evidence="5">Heat-inducible transcription repressor HrcA</fullName>
    </recommendedName>
</protein>
<dbReference type="SUPFAM" id="SSF46785">
    <property type="entry name" value="Winged helix' DNA-binding domain"/>
    <property type="match status" value="1"/>
</dbReference>
<comment type="similarity">
    <text evidence="5">Belongs to the HrcA family.</text>
</comment>
<keyword evidence="4 5" id="KW-0804">Transcription</keyword>
<dbReference type="Gene3D" id="3.30.390.60">
    <property type="entry name" value="Heat-inducible transcription repressor hrca homolog, domain 3"/>
    <property type="match status" value="1"/>
</dbReference>
<dbReference type="AlphaFoldDB" id="A0A975FIM1"/>
<evidence type="ECO:0000256" key="3">
    <source>
        <dbReference type="ARBA" id="ARBA00023016"/>
    </source>
</evidence>
<dbReference type="Pfam" id="PF01628">
    <property type="entry name" value="HrcA"/>
    <property type="match status" value="1"/>
</dbReference>
<keyword evidence="1 5" id="KW-0678">Repressor</keyword>
<evidence type="ECO:0000256" key="1">
    <source>
        <dbReference type="ARBA" id="ARBA00022491"/>
    </source>
</evidence>
<dbReference type="RefSeq" id="WP_210954713.1">
    <property type="nucleotide sequence ID" value="NZ_CP054393.1"/>
</dbReference>
<evidence type="ECO:0000256" key="5">
    <source>
        <dbReference type="HAMAP-Rule" id="MF_00081"/>
    </source>
</evidence>
<gene>
    <name evidence="5 7" type="primary">hrcA</name>
    <name evidence="7" type="ORF">LFWB_0190</name>
</gene>
<dbReference type="PANTHER" id="PTHR34824:SF1">
    <property type="entry name" value="HEAT-INDUCIBLE TRANSCRIPTION REPRESSOR HRCA"/>
    <property type="match status" value="1"/>
</dbReference>
<dbReference type="PANTHER" id="PTHR34824">
    <property type="entry name" value="HEAT-INDUCIBLE TRANSCRIPTION REPRESSOR HRCA"/>
    <property type="match status" value="1"/>
</dbReference>
<dbReference type="PIRSF" id="PIRSF005485">
    <property type="entry name" value="HrcA"/>
    <property type="match status" value="1"/>
</dbReference>
<dbReference type="GO" id="GO:0003677">
    <property type="term" value="F:DNA binding"/>
    <property type="evidence" value="ECO:0007669"/>
    <property type="project" value="InterPro"/>
</dbReference>
<organism evidence="7 8">
    <name type="scientific">Loofah witches'-broom phytoplasma</name>
    <dbReference type="NCBI Taxonomy" id="35773"/>
    <lineage>
        <taxon>Bacteria</taxon>
        <taxon>Bacillati</taxon>
        <taxon>Mycoplasmatota</taxon>
        <taxon>Mollicutes</taxon>
        <taxon>Acholeplasmatales</taxon>
        <taxon>Acholeplasmataceae</taxon>
        <taxon>Candidatus Phytoplasma</taxon>
        <taxon>16SrVIII (Loofah witches'-broom group)</taxon>
    </lineage>
</organism>
<dbReference type="InterPro" id="IPR021153">
    <property type="entry name" value="HrcA_C"/>
</dbReference>
<dbReference type="InterPro" id="IPR023120">
    <property type="entry name" value="WHTH_transcript_rep_HrcA_IDD"/>
</dbReference>
<dbReference type="InterPro" id="IPR002571">
    <property type="entry name" value="HrcA"/>
</dbReference>
<reference evidence="7" key="1">
    <citation type="submission" date="2020-06" db="EMBL/GenBank/DDBJ databases">
        <title>Complete genome sequence of Candidatus Phytoplasma luffae NCHU2019.</title>
        <authorList>
            <person name="Cho S.-T."/>
            <person name="Tan C.-M."/>
            <person name="Li J.-R."/>
            <person name="Chien Y.-Y."/>
            <person name="Chiu Y.-C."/>
            <person name="Yang J.-Y."/>
            <person name="Kuo C.-H."/>
        </authorList>
    </citation>
    <scope>NUCLEOTIDE SEQUENCE</scope>
    <source>
        <strain evidence="7">NCHU2019</strain>
    </source>
</reference>
<dbReference type="KEGG" id="pluf:LFWB_0190"/>
<dbReference type="SUPFAM" id="SSF55781">
    <property type="entry name" value="GAF domain-like"/>
    <property type="match status" value="1"/>
</dbReference>
<evidence type="ECO:0000256" key="2">
    <source>
        <dbReference type="ARBA" id="ARBA00023015"/>
    </source>
</evidence>
<dbReference type="Gene3D" id="1.10.10.10">
    <property type="entry name" value="Winged helix-like DNA-binding domain superfamily/Winged helix DNA-binding domain"/>
    <property type="match status" value="1"/>
</dbReference>
<evidence type="ECO:0000313" key="8">
    <source>
        <dbReference type="Proteomes" id="UP000672038"/>
    </source>
</evidence>
<evidence type="ECO:0000259" key="6">
    <source>
        <dbReference type="Pfam" id="PF01628"/>
    </source>
</evidence>
<keyword evidence="8" id="KW-1185">Reference proteome</keyword>
<dbReference type="GO" id="GO:0045892">
    <property type="term" value="P:negative regulation of DNA-templated transcription"/>
    <property type="evidence" value="ECO:0007669"/>
    <property type="project" value="UniProtKB-UniRule"/>
</dbReference>
<comment type="function">
    <text evidence="5">Negative regulator of class I heat shock genes (grpE-dnaK-dnaJ and groELS operons). Prevents heat-shock induction of these operons.</text>
</comment>